<gene>
    <name evidence="3" type="ORF">ATO7_07200</name>
</gene>
<evidence type="ECO:0000256" key="2">
    <source>
        <dbReference type="ARBA" id="ARBA00022679"/>
    </source>
</evidence>
<accession>A0A1Y1SKB5</accession>
<evidence type="ECO:0000313" key="3">
    <source>
        <dbReference type="EMBL" id="ORE89649.1"/>
    </source>
</evidence>
<dbReference type="PANTHER" id="PTHR12526:SF510">
    <property type="entry name" value="D-INOSITOL 3-PHOSPHATE GLYCOSYLTRANSFERASE"/>
    <property type="match status" value="1"/>
</dbReference>
<dbReference type="Gene3D" id="3.40.50.2000">
    <property type="entry name" value="Glycogen Phosphorylase B"/>
    <property type="match status" value="1"/>
</dbReference>
<reference evidence="3 4" key="1">
    <citation type="submission" date="2013-04" db="EMBL/GenBank/DDBJ databases">
        <title>Oceanococcus atlanticus 22II-S10r2 Genome Sequencing.</title>
        <authorList>
            <person name="Lai Q."/>
            <person name="Li G."/>
            <person name="Shao Z."/>
        </authorList>
    </citation>
    <scope>NUCLEOTIDE SEQUENCE [LARGE SCALE GENOMIC DNA]</scope>
    <source>
        <strain evidence="3 4">22II-S10r2</strain>
    </source>
</reference>
<dbReference type="SUPFAM" id="SSF52540">
    <property type="entry name" value="P-loop containing nucleoside triphosphate hydrolases"/>
    <property type="match status" value="1"/>
</dbReference>
<dbReference type="STRING" id="1317117.ATO7_07200"/>
<organism evidence="3 4">
    <name type="scientific">Oceanococcus atlanticus</name>
    <dbReference type="NCBI Taxonomy" id="1317117"/>
    <lineage>
        <taxon>Bacteria</taxon>
        <taxon>Pseudomonadati</taxon>
        <taxon>Pseudomonadota</taxon>
        <taxon>Gammaproteobacteria</taxon>
        <taxon>Chromatiales</taxon>
        <taxon>Oceanococcaceae</taxon>
        <taxon>Oceanococcus</taxon>
    </lineage>
</organism>
<proteinExistence type="predicted"/>
<dbReference type="SUPFAM" id="SSF53756">
    <property type="entry name" value="UDP-Glycosyltransferase/glycogen phosphorylase"/>
    <property type="match status" value="1"/>
</dbReference>
<dbReference type="Pfam" id="PF13692">
    <property type="entry name" value="Glyco_trans_1_4"/>
    <property type="match status" value="1"/>
</dbReference>
<dbReference type="GO" id="GO:0016757">
    <property type="term" value="F:glycosyltransferase activity"/>
    <property type="evidence" value="ECO:0007669"/>
    <property type="project" value="UniProtKB-KW"/>
</dbReference>
<keyword evidence="4" id="KW-1185">Reference proteome</keyword>
<keyword evidence="1" id="KW-0328">Glycosyltransferase</keyword>
<comment type="caution">
    <text evidence="3">The sequence shown here is derived from an EMBL/GenBank/DDBJ whole genome shotgun (WGS) entry which is preliminary data.</text>
</comment>
<protein>
    <submittedName>
        <fullName evidence="3">Group 1 glycosyl transferase</fullName>
    </submittedName>
</protein>
<sequence>MHRSGTSLATRMVQACGFQVPGQALSATADNPEGYSEPRALVRANNRILAELNRHWSDHRPLEEHVRQQVFARWQRRAMRLIGLWLRHHSRLVLKDPRLCLTFPLWRDAAVAHNVNLRVLLVQRDASDVSRSLAARAEIPAFRPAAIVQPERSDLLWWRHVLWAERYSRGLNRQQQTYQQMLAGHLDPLKALLRPWWPDDDAPCALVRSASRAGNAVIADTAQAELGQDLLGLAAREARFDQLRNAFMQVQQRFASLRHRLPPPEQPDLYAAQLLRAYQHAGLAPEHLSGHVIFLSGAPGSRGHIYRVEHSARSLRERGMRVDVVSAAEHVALAPDTRAVVMFRTRADAHLNDLILRCKNSAVPLIYDIDDAVFDSKLMTPRYFDYMRVRSDQAAQWVEGAPLYAHAMQQCDAVIVTTQPLAARAASVHPQVKVVPNGLAPDRLALMPRDQADELIRIGYASGTPTHQKDFAEVAQALAAVLARYPTARLCVLGHLDLDEFPELEAVHGQIEQRPLVDFDALPAELARFDINLAPLQRDNPFCDCKSELKYFEAAAVGVTTIASATPPMCDAIIDGQTGFIARDSGQWQRLLIQLIEQPALRRDCARRARAHALACYGPEARGEWFISVFSALLRDITQ</sequence>
<name>A0A1Y1SKB5_9GAMM</name>
<dbReference type="PANTHER" id="PTHR12526">
    <property type="entry name" value="GLYCOSYLTRANSFERASE"/>
    <property type="match status" value="1"/>
</dbReference>
<evidence type="ECO:0000256" key="1">
    <source>
        <dbReference type="ARBA" id="ARBA00022676"/>
    </source>
</evidence>
<dbReference type="EMBL" id="AQQV01000001">
    <property type="protein sequence ID" value="ORE89649.1"/>
    <property type="molecule type" value="Genomic_DNA"/>
</dbReference>
<dbReference type="AlphaFoldDB" id="A0A1Y1SKB5"/>
<dbReference type="Gene3D" id="3.40.50.300">
    <property type="entry name" value="P-loop containing nucleotide triphosphate hydrolases"/>
    <property type="match status" value="1"/>
</dbReference>
<dbReference type="Proteomes" id="UP000192342">
    <property type="component" value="Unassembled WGS sequence"/>
</dbReference>
<dbReference type="InterPro" id="IPR027417">
    <property type="entry name" value="P-loop_NTPase"/>
</dbReference>
<evidence type="ECO:0000313" key="4">
    <source>
        <dbReference type="Proteomes" id="UP000192342"/>
    </source>
</evidence>
<keyword evidence="2 3" id="KW-0808">Transferase</keyword>